<keyword evidence="5" id="KW-0349">Heme</keyword>
<evidence type="ECO:0000256" key="6">
    <source>
        <dbReference type="ARBA" id="ARBA00022692"/>
    </source>
</evidence>
<dbReference type="PANTHER" id="PTHR24305:SF166">
    <property type="entry name" value="CYTOCHROME P450 12A4, MITOCHONDRIAL-RELATED"/>
    <property type="match status" value="1"/>
</dbReference>
<dbReference type="EMBL" id="JACAZF010000009">
    <property type="protein sequence ID" value="KAF7295569.1"/>
    <property type="molecule type" value="Genomic_DNA"/>
</dbReference>
<evidence type="ECO:0000313" key="14">
    <source>
        <dbReference type="Proteomes" id="UP000636479"/>
    </source>
</evidence>
<dbReference type="GO" id="GO:0016705">
    <property type="term" value="F:oxidoreductase activity, acting on paired donors, with incorporation or reduction of molecular oxygen"/>
    <property type="evidence" value="ECO:0007669"/>
    <property type="project" value="InterPro"/>
</dbReference>
<dbReference type="PANTHER" id="PTHR24305">
    <property type="entry name" value="CYTOCHROME P450"/>
    <property type="match status" value="1"/>
</dbReference>
<evidence type="ECO:0000256" key="1">
    <source>
        <dbReference type="ARBA" id="ARBA00001971"/>
    </source>
</evidence>
<evidence type="ECO:0000256" key="3">
    <source>
        <dbReference type="ARBA" id="ARBA00004721"/>
    </source>
</evidence>
<dbReference type="RefSeq" id="XP_037216932.1">
    <property type="nucleotide sequence ID" value="XM_037367538.1"/>
</dbReference>
<evidence type="ECO:0000256" key="12">
    <source>
        <dbReference type="ARBA" id="ARBA00023136"/>
    </source>
</evidence>
<protein>
    <recommendedName>
        <fullName evidence="15">Cytochrome P450</fullName>
    </recommendedName>
</protein>
<dbReference type="InterPro" id="IPR001128">
    <property type="entry name" value="Cyt_P450"/>
</dbReference>
<dbReference type="AlphaFoldDB" id="A0A8H6W149"/>
<evidence type="ECO:0000256" key="2">
    <source>
        <dbReference type="ARBA" id="ARBA00004370"/>
    </source>
</evidence>
<organism evidence="13 14">
    <name type="scientific">Mycena indigotica</name>
    <dbReference type="NCBI Taxonomy" id="2126181"/>
    <lineage>
        <taxon>Eukaryota</taxon>
        <taxon>Fungi</taxon>
        <taxon>Dikarya</taxon>
        <taxon>Basidiomycota</taxon>
        <taxon>Agaricomycotina</taxon>
        <taxon>Agaricomycetes</taxon>
        <taxon>Agaricomycetidae</taxon>
        <taxon>Agaricales</taxon>
        <taxon>Marasmiineae</taxon>
        <taxon>Mycenaceae</taxon>
        <taxon>Mycena</taxon>
    </lineage>
</organism>
<evidence type="ECO:0000256" key="9">
    <source>
        <dbReference type="ARBA" id="ARBA00023002"/>
    </source>
</evidence>
<comment type="cofactor">
    <cofactor evidence="1">
        <name>heme</name>
        <dbReference type="ChEBI" id="CHEBI:30413"/>
    </cofactor>
</comment>
<keyword evidence="7" id="KW-0479">Metal-binding</keyword>
<dbReference type="GO" id="GO:0005506">
    <property type="term" value="F:iron ion binding"/>
    <property type="evidence" value="ECO:0007669"/>
    <property type="project" value="InterPro"/>
</dbReference>
<sequence length="466" mass="52177">MERVFFPALALGIATHVVYNRYEPNSANTVIPVLFALPPALVSLLNLPLSIANLSSSYFTFLTSLSLSIVIYRLSPFHPLAQYPGPVLCKITELWTVWVAYTGYQHRYFKKLHDHYGPFVRTGPNELSIIEPQTVSQILGVGGLDKGRYTDATQPPDAPRTVVTIWGEGHTAKRRVWNRAMTSASQRNYDPFLIRRARQLMSHLSTAADDAVDMVFWFELFSLDLMGDLSFGGPFESMHQGKDQDSLGERIHTFTWIFSITGKIPWILPTLNLLPQVAKITREANEYGRTLAIRRMKNGPGDAGSKDLFYHLADEAGVENQRPTVEETAADGIVAIIAASDTTTSAMSSLVYFLLKHPKTFKLVLEELDRVFPDGDDEEALCDFAKHQQLEYLTACINETLRLHPPLLSNGVPRELLEGQPERIFGGLLIDATLSLNVHQDNTSGHYRLYAELLNAAQPRPLLPTR</sequence>
<comment type="pathway">
    <text evidence="3">Secondary metabolite biosynthesis; terpenoid biosynthesis.</text>
</comment>
<comment type="similarity">
    <text evidence="4">Belongs to the cytochrome P450 family.</text>
</comment>
<proteinExistence type="inferred from homology"/>
<dbReference type="Pfam" id="PF00067">
    <property type="entry name" value="p450"/>
    <property type="match status" value="1"/>
</dbReference>
<comment type="caution">
    <text evidence="13">The sequence shown here is derived from an EMBL/GenBank/DDBJ whole genome shotgun (WGS) entry which is preliminary data.</text>
</comment>
<dbReference type="InterPro" id="IPR050121">
    <property type="entry name" value="Cytochrome_P450_monoxygenase"/>
</dbReference>
<dbReference type="Proteomes" id="UP000636479">
    <property type="component" value="Unassembled WGS sequence"/>
</dbReference>
<dbReference type="InterPro" id="IPR036396">
    <property type="entry name" value="Cyt_P450_sf"/>
</dbReference>
<evidence type="ECO:0000256" key="10">
    <source>
        <dbReference type="ARBA" id="ARBA00023004"/>
    </source>
</evidence>
<name>A0A8H6W149_9AGAR</name>
<reference evidence="13" key="1">
    <citation type="submission" date="2020-05" db="EMBL/GenBank/DDBJ databases">
        <title>Mycena genomes resolve the evolution of fungal bioluminescence.</title>
        <authorList>
            <person name="Tsai I.J."/>
        </authorList>
    </citation>
    <scope>NUCLEOTIDE SEQUENCE</scope>
    <source>
        <strain evidence="13">171206Taipei</strain>
    </source>
</reference>
<evidence type="ECO:0000256" key="5">
    <source>
        <dbReference type="ARBA" id="ARBA00022617"/>
    </source>
</evidence>
<evidence type="ECO:0000313" key="13">
    <source>
        <dbReference type="EMBL" id="KAF7295569.1"/>
    </source>
</evidence>
<dbReference type="SUPFAM" id="SSF48264">
    <property type="entry name" value="Cytochrome P450"/>
    <property type="match status" value="1"/>
</dbReference>
<evidence type="ECO:0000256" key="8">
    <source>
        <dbReference type="ARBA" id="ARBA00022989"/>
    </source>
</evidence>
<evidence type="ECO:0000256" key="7">
    <source>
        <dbReference type="ARBA" id="ARBA00022723"/>
    </source>
</evidence>
<keyword evidence="11" id="KW-0503">Monooxygenase</keyword>
<evidence type="ECO:0008006" key="15">
    <source>
        <dbReference type="Google" id="ProtNLM"/>
    </source>
</evidence>
<keyword evidence="12" id="KW-0472">Membrane</keyword>
<comment type="subcellular location">
    <subcellularLocation>
        <location evidence="2">Membrane</location>
    </subcellularLocation>
</comment>
<keyword evidence="8" id="KW-1133">Transmembrane helix</keyword>
<dbReference type="GO" id="GO:0004497">
    <property type="term" value="F:monooxygenase activity"/>
    <property type="evidence" value="ECO:0007669"/>
    <property type="project" value="UniProtKB-KW"/>
</dbReference>
<keyword evidence="9" id="KW-0560">Oxidoreductase</keyword>
<dbReference type="OrthoDB" id="6692864at2759"/>
<dbReference type="GO" id="GO:0016020">
    <property type="term" value="C:membrane"/>
    <property type="evidence" value="ECO:0007669"/>
    <property type="project" value="UniProtKB-SubCell"/>
</dbReference>
<evidence type="ECO:0000256" key="4">
    <source>
        <dbReference type="ARBA" id="ARBA00010617"/>
    </source>
</evidence>
<dbReference type="Gene3D" id="1.10.630.10">
    <property type="entry name" value="Cytochrome P450"/>
    <property type="match status" value="1"/>
</dbReference>
<dbReference type="GeneID" id="59350054"/>
<keyword evidence="6" id="KW-0812">Transmembrane</keyword>
<evidence type="ECO:0000256" key="11">
    <source>
        <dbReference type="ARBA" id="ARBA00023033"/>
    </source>
</evidence>
<dbReference type="GO" id="GO:0020037">
    <property type="term" value="F:heme binding"/>
    <property type="evidence" value="ECO:0007669"/>
    <property type="project" value="InterPro"/>
</dbReference>
<accession>A0A8H6W149</accession>
<keyword evidence="10" id="KW-0408">Iron</keyword>
<keyword evidence="14" id="KW-1185">Reference proteome</keyword>
<gene>
    <name evidence="13" type="ORF">MIND_01096900</name>
</gene>